<evidence type="ECO:0000259" key="2">
    <source>
        <dbReference type="Pfam" id="PF08546"/>
    </source>
</evidence>
<dbReference type="GeneID" id="30017442"/>
<dbReference type="PANTHER" id="PTHR21708">
    <property type="entry name" value="PROBABLE 2-DEHYDROPANTOATE 2-REDUCTASE"/>
    <property type="match status" value="1"/>
</dbReference>
<dbReference type="GO" id="GO:0005737">
    <property type="term" value="C:cytoplasm"/>
    <property type="evidence" value="ECO:0007669"/>
    <property type="project" value="TreeGrafter"/>
</dbReference>
<dbReference type="OrthoDB" id="4869721at2759"/>
<dbReference type="PANTHER" id="PTHR21708:SF30">
    <property type="entry name" value="2-DEHYDROPANTOATE 2-REDUCTASE-RELATED"/>
    <property type="match status" value="1"/>
</dbReference>
<evidence type="ECO:0000313" key="4">
    <source>
        <dbReference type="Proteomes" id="UP000076744"/>
    </source>
</evidence>
<proteinExistence type="predicted"/>
<reference evidence="3 4" key="1">
    <citation type="journal article" date="2016" name="Genome Biol. Evol.">
        <title>Divergent and convergent evolution of fungal pathogenicity.</title>
        <authorList>
            <person name="Shang Y."/>
            <person name="Xiao G."/>
            <person name="Zheng P."/>
            <person name="Cen K."/>
            <person name="Zhan S."/>
            <person name="Wang C."/>
        </authorList>
    </citation>
    <scope>NUCLEOTIDE SEQUENCE [LARGE SCALE GENOMIC DNA]</scope>
    <source>
        <strain evidence="3 4">ARSEF 2679</strain>
    </source>
</reference>
<dbReference type="EMBL" id="AZHB01000001">
    <property type="protein sequence ID" value="OAA74249.1"/>
    <property type="molecule type" value="Genomic_DNA"/>
</dbReference>
<feature type="compositionally biased region" description="Gly residues" evidence="1">
    <location>
        <begin position="108"/>
        <end position="128"/>
    </location>
</feature>
<dbReference type="Proteomes" id="UP000076744">
    <property type="component" value="Unassembled WGS sequence"/>
</dbReference>
<dbReference type="SUPFAM" id="SSF48179">
    <property type="entry name" value="6-phosphogluconate dehydrogenase C-terminal domain-like"/>
    <property type="match status" value="1"/>
</dbReference>
<dbReference type="RefSeq" id="XP_018709207.1">
    <property type="nucleotide sequence ID" value="XM_018844757.1"/>
</dbReference>
<sequence>MFVFKGSSSGGVIKQASVNTNRAVKDRQVLARTTHSVRLCHSVYTPRSTSTCTARGPRPRNSRPTNARCLLVEDIVGARWAKLLWDAPFNTLCTVLRIPVGELLSGPGSGRAAGAGDAGGRSGGGRRSGYGDAASEDMFQTMLHDSAPTSTFRPSMLVDLENGRPLELEVILGAPLRVAKEKGVSTAILTRVYKLLNLLQWKLT</sequence>
<organism evidence="3 4">
    <name type="scientific">Cordyceps fumosorosea (strain ARSEF 2679)</name>
    <name type="common">Isaria fumosorosea</name>
    <dbReference type="NCBI Taxonomy" id="1081104"/>
    <lineage>
        <taxon>Eukaryota</taxon>
        <taxon>Fungi</taxon>
        <taxon>Dikarya</taxon>
        <taxon>Ascomycota</taxon>
        <taxon>Pezizomycotina</taxon>
        <taxon>Sordariomycetes</taxon>
        <taxon>Hypocreomycetidae</taxon>
        <taxon>Hypocreales</taxon>
        <taxon>Cordycipitaceae</taxon>
        <taxon>Cordyceps</taxon>
    </lineage>
</organism>
<comment type="caution">
    <text evidence="3">The sequence shown here is derived from an EMBL/GenBank/DDBJ whole genome shotgun (WGS) entry which is preliminary data.</text>
</comment>
<feature type="domain" description="Ketopantoate reductase C-terminal" evidence="2">
    <location>
        <begin position="74"/>
        <end position="199"/>
    </location>
</feature>
<dbReference type="InterPro" id="IPR051402">
    <property type="entry name" value="KPR-Related"/>
</dbReference>
<gene>
    <name evidence="3" type="ORF">ISF_01150</name>
</gene>
<dbReference type="Pfam" id="PF08546">
    <property type="entry name" value="ApbA_C"/>
    <property type="match status" value="1"/>
</dbReference>
<protein>
    <submittedName>
        <fullName evidence="3">Ketopantoate reductase ApbA/PanE</fullName>
    </submittedName>
</protein>
<dbReference type="Gene3D" id="1.10.1040.10">
    <property type="entry name" value="N-(1-d-carboxylethyl)-l-norvaline Dehydrogenase, domain 2"/>
    <property type="match status" value="1"/>
</dbReference>
<evidence type="ECO:0000313" key="3">
    <source>
        <dbReference type="EMBL" id="OAA74249.1"/>
    </source>
</evidence>
<dbReference type="InterPro" id="IPR008927">
    <property type="entry name" value="6-PGluconate_DH-like_C_sf"/>
</dbReference>
<accession>A0A162N225</accession>
<dbReference type="STRING" id="1081104.A0A162N225"/>
<dbReference type="InterPro" id="IPR013752">
    <property type="entry name" value="KPA_reductase"/>
</dbReference>
<dbReference type="AlphaFoldDB" id="A0A162N225"/>
<evidence type="ECO:0000256" key="1">
    <source>
        <dbReference type="SAM" id="MobiDB-lite"/>
    </source>
</evidence>
<name>A0A162N225_CORFA</name>
<feature type="region of interest" description="Disordered" evidence="1">
    <location>
        <begin position="108"/>
        <end position="131"/>
    </location>
</feature>
<dbReference type="InterPro" id="IPR013328">
    <property type="entry name" value="6PGD_dom2"/>
</dbReference>
<keyword evidence="4" id="KW-1185">Reference proteome</keyword>